<dbReference type="RefSeq" id="WP_132743868.1">
    <property type="nucleotide sequence ID" value="NZ_SLXK01000003.1"/>
</dbReference>
<feature type="transmembrane region" description="Helical" evidence="1">
    <location>
        <begin position="39"/>
        <end position="61"/>
    </location>
</feature>
<dbReference type="Proteomes" id="UP000295416">
    <property type="component" value="Unassembled WGS sequence"/>
</dbReference>
<dbReference type="AlphaFoldDB" id="A0A4R2PA72"/>
<proteinExistence type="predicted"/>
<sequence length="62" mass="7208">MDEEDRKKPFNDAMEHLTKIDGYPTEHSSLNKLPKPIRYLGYFFIGFTLVAFIMALIGNFLL</sequence>
<comment type="caution">
    <text evidence="2">The sequence shown here is derived from an EMBL/GenBank/DDBJ whole genome shotgun (WGS) entry which is preliminary data.</text>
</comment>
<name>A0A4R2PA72_9BACL</name>
<keyword evidence="1" id="KW-0472">Membrane</keyword>
<protein>
    <recommendedName>
        <fullName evidence="4">Amino acid transporter</fullName>
    </recommendedName>
</protein>
<gene>
    <name evidence="2" type="ORF">EV207_103152</name>
</gene>
<accession>A0A4R2PA72</accession>
<keyword evidence="3" id="KW-1185">Reference proteome</keyword>
<organism evidence="2 3">
    <name type="scientific">Scopulibacillus darangshiensis</name>
    <dbReference type="NCBI Taxonomy" id="442528"/>
    <lineage>
        <taxon>Bacteria</taxon>
        <taxon>Bacillati</taxon>
        <taxon>Bacillota</taxon>
        <taxon>Bacilli</taxon>
        <taxon>Bacillales</taxon>
        <taxon>Sporolactobacillaceae</taxon>
        <taxon>Scopulibacillus</taxon>
    </lineage>
</organism>
<evidence type="ECO:0000256" key="1">
    <source>
        <dbReference type="SAM" id="Phobius"/>
    </source>
</evidence>
<keyword evidence="1" id="KW-1133">Transmembrane helix</keyword>
<reference evidence="2 3" key="1">
    <citation type="submission" date="2019-03" db="EMBL/GenBank/DDBJ databases">
        <title>Genomic Encyclopedia of Type Strains, Phase IV (KMG-IV): sequencing the most valuable type-strain genomes for metagenomic binning, comparative biology and taxonomic classification.</title>
        <authorList>
            <person name="Goeker M."/>
        </authorList>
    </citation>
    <scope>NUCLEOTIDE SEQUENCE [LARGE SCALE GENOMIC DNA]</scope>
    <source>
        <strain evidence="2 3">DSM 19377</strain>
    </source>
</reference>
<evidence type="ECO:0008006" key="4">
    <source>
        <dbReference type="Google" id="ProtNLM"/>
    </source>
</evidence>
<dbReference type="EMBL" id="SLXK01000003">
    <property type="protein sequence ID" value="TCP31268.1"/>
    <property type="molecule type" value="Genomic_DNA"/>
</dbReference>
<dbReference type="OrthoDB" id="2456645at2"/>
<keyword evidence="1" id="KW-0812">Transmembrane</keyword>
<evidence type="ECO:0000313" key="2">
    <source>
        <dbReference type="EMBL" id="TCP31268.1"/>
    </source>
</evidence>
<evidence type="ECO:0000313" key="3">
    <source>
        <dbReference type="Proteomes" id="UP000295416"/>
    </source>
</evidence>